<evidence type="ECO:0000259" key="1">
    <source>
        <dbReference type="PROSITE" id="PS51186"/>
    </source>
</evidence>
<protein>
    <submittedName>
        <fullName evidence="2">Alanine acetyltransferase</fullName>
    </submittedName>
</protein>
<dbReference type="Proteomes" id="UP001157186">
    <property type="component" value="Unassembled WGS sequence"/>
</dbReference>
<dbReference type="PROSITE" id="PS51186">
    <property type="entry name" value="GNAT"/>
    <property type="match status" value="1"/>
</dbReference>
<dbReference type="Pfam" id="PF13302">
    <property type="entry name" value="Acetyltransf_3"/>
    <property type="match status" value="1"/>
</dbReference>
<dbReference type="RefSeq" id="WP_284245961.1">
    <property type="nucleotide sequence ID" value="NZ_BSST01000001.1"/>
</dbReference>
<dbReference type="PANTHER" id="PTHR43792">
    <property type="entry name" value="GNAT FAMILY, PUTATIVE (AFU_ORTHOLOGUE AFUA_3G00765)-RELATED-RELATED"/>
    <property type="match status" value="1"/>
</dbReference>
<dbReference type="InterPro" id="IPR016181">
    <property type="entry name" value="Acyl_CoA_acyltransferase"/>
</dbReference>
<sequence length="178" mass="19469">MNESVASPVSVSIDTPQLIMRLLNESDAPMILELLNEPAFITHIGDKGVRDLNGALNYINSGPLKMQKELGFSLYCCQLKSNNEAIGISGLIKRDGVEYPEVGFGFLARYCGQGFGYQSSKAVMEHAKQQLGITRLQAICNPDNTASIALLTKLAFQYTGNIVLPGQTKRVKLFDNLN</sequence>
<dbReference type="SUPFAM" id="SSF55729">
    <property type="entry name" value="Acyl-CoA N-acyltransferases (Nat)"/>
    <property type="match status" value="1"/>
</dbReference>
<dbReference type="Gene3D" id="3.40.630.30">
    <property type="match status" value="1"/>
</dbReference>
<dbReference type="InterPro" id="IPR051531">
    <property type="entry name" value="N-acetyltransferase"/>
</dbReference>
<evidence type="ECO:0000313" key="2">
    <source>
        <dbReference type="EMBL" id="GLX80004.1"/>
    </source>
</evidence>
<reference evidence="2 3" key="1">
    <citation type="submission" date="2023-03" db="EMBL/GenBank/DDBJ databases">
        <title>Draft genome sequence of Thalassotalea insulae KCTC 62186T.</title>
        <authorList>
            <person name="Sawabe T."/>
        </authorList>
    </citation>
    <scope>NUCLEOTIDE SEQUENCE [LARGE SCALE GENOMIC DNA]</scope>
    <source>
        <strain evidence="2 3">KCTC 62186</strain>
    </source>
</reference>
<dbReference type="PANTHER" id="PTHR43792:SF1">
    <property type="entry name" value="N-ACETYLTRANSFERASE DOMAIN-CONTAINING PROTEIN"/>
    <property type="match status" value="1"/>
</dbReference>
<accession>A0ABQ6GXV6</accession>
<comment type="caution">
    <text evidence="2">The sequence shown here is derived from an EMBL/GenBank/DDBJ whole genome shotgun (WGS) entry which is preliminary data.</text>
</comment>
<evidence type="ECO:0000313" key="3">
    <source>
        <dbReference type="Proteomes" id="UP001157186"/>
    </source>
</evidence>
<dbReference type="InterPro" id="IPR000182">
    <property type="entry name" value="GNAT_dom"/>
</dbReference>
<gene>
    <name evidence="2" type="ORF">tinsulaeT_33440</name>
</gene>
<keyword evidence="3" id="KW-1185">Reference proteome</keyword>
<proteinExistence type="predicted"/>
<organism evidence="2 3">
    <name type="scientific">Thalassotalea insulae</name>
    <dbReference type="NCBI Taxonomy" id="2056778"/>
    <lineage>
        <taxon>Bacteria</taxon>
        <taxon>Pseudomonadati</taxon>
        <taxon>Pseudomonadota</taxon>
        <taxon>Gammaproteobacteria</taxon>
        <taxon>Alteromonadales</taxon>
        <taxon>Colwelliaceae</taxon>
        <taxon>Thalassotalea</taxon>
    </lineage>
</organism>
<dbReference type="EMBL" id="BSST01000001">
    <property type="protein sequence ID" value="GLX80004.1"/>
    <property type="molecule type" value="Genomic_DNA"/>
</dbReference>
<feature type="domain" description="N-acetyltransferase" evidence="1">
    <location>
        <begin position="18"/>
        <end position="178"/>
    </location>
</feature>
<name>A0ABQ6GXV6_9GAMM</name>